<dbReference type="Gene3D" id="2.40.40.10">
    <property type="entry name" value="RlpA-like domain"/>
    <property type="match status" value="1"/>
</dbReference>
<feature type="domain" description="Expansin-like EG45" evidence="10">
    <location>
        <begin position="47"/>
        <end position="161"/>
    </location>
</feature>
<evidence type="ECO:0000259" key="10">
    <source>
        <dbReference type="PROSITE" id="PS50842"/>
    </source>
</evidence>
<keyword evidence="5" id="KW-0964">Secreted</keyword>
<comment type="caution">
    <text evidence="12">The sequence shown here is derived from an EMBL/GenBank/DDBJ whole genome shotgun (WGS) entry which is preliminary data.</text>
</comment>
<gene>
    <name evidence="12" type="ORF">QYE76_010615</name>
</gene>
<evidence type="ECO:0000256" key="6">
    <source>
        <dbReference type="ARBA" id="ARBA00022729"/>
    </source>
</evidence>
<dbReference type="InterPro" id="IPR036749">
    <property type="entry name" value="Expansin_CBD_sf"/>
</dbReference>
<dbReference type="EMBL" id="JAUUTY010000001">
    <property type="protein sequence ID" value="KAK1693918.1"/>
    <property type="molecule type" value="Genomic_DNA"/>
</dbReference>
<accession>A0AAD8X220</accession>
<dbReference type="Pfam" id="PF01357">
    <property type="entry name" value="Expansin_C"/>
    <property type="match status" value="1"/>
</dbReference>
<feature type="compositionally biased region" description="Basic and acidic residues" evidence="8">
    <location>
        <begin position="413"/>
        <end position="425"/>
    </location>
</feature>
<dbReference type="GO" id="GO:0009664">
    <property type="term" value="P:plant-type cell wall organization"/>
    <property type="evidence" value="ECO:0007669"/>
    <property type="project" value="InterPro"/>
</dbReference>
<dbReference type="Pfam" id="PF13963">
    <property type="entry name" value="Transpos_assoc"/>
    <property type="match status" value="1"/>
</dbReference>
<dbReference type="PROSITE" id="PS50842">
    <property type="entry name" value="EXPANSIN_EG45"/>
    <property type="match status" value="1"/>
</dbReference>
<dbReference type="PRINTS" id="PR01225">
    <property type="entry name" value="EXPANSNFAMLY"/>
</dbReference>
<dbReference type="SUPFAM" id="SSF49590">
    <property type="entry name" value="PHL pollen allergen"/>
    <property type="match status" value="1"/>
</dbReference>
<dbReference type="GO" id="GO:0016020">
    <property type="term" value="C:membrane"/>
    <property type="evidence" value="ECO:0007669"/>
    <property type="project" value="UniProtKB-SubCell"/>
</dbReference>
<evidence type="ECO:0000256" key="2">
    <source>
        <dbReference type="ARBA" id="ARBA00004191"/>
    </source>
</evidence>
<feature type="compositionally biased region" description="Acidic residues" evidence="8">
    <location>
        <begin position="426"/>
        <end position="441"/>
    </location>
</feature>
<dbReference type="InterPro" id="IPR009009">
    <property type="entry name" value="RlpA-like_DPBB"/>
</dbReference>
<dbReference type="InterPro" id="IPR036908">
    <property type="entry name" value="RlpA-like_sf"/>
</dbReference>
<dbReference type="Pfam" id="PF02992">
    <property type="entry name" value="Transposase_21"/>
    <property type="match status" value="1"/>
</dbReference>
<keyword evidence="7" id="KW-0472">Membrane</keyword>
<evidence type="ECO:0000259" key="11">
    <source>
        <dbReference type="PROSITE" id="PS50843"/>
    </source>
</evidence>
<feature type="chain" id="PRO_5042208569" description="Expansin" evidence="9">
    <location>
        <begin position="26"/>
        <end position="1451"/>
    </location>
</feature>
<dbReference type="PRINTS" id="PR01226">
    <property type="entry name" value="EXPANSIN"/>
</dbReference>
<evidence type="ECO:0000256" key="4">
    <source>
        <dbReference type="ARBA" id="ARBA00022512"/>
    </source>
</evidence>
<feature type="compositionally biased region" description="Acidic residues" evidence="8">
    <location>
        <begin position="1417"/>
        <end position="1431"/>
    </location>
</feature>
<dbReference type="InterPro" id="IPR007117">
    <property type="entry name" value="Expansin_CBD"/>
</dbReference>
<evidence type="ECO:0000256" key="1">
    <source>
        <dbReference type="ARBA" id="ARBA00004170"/>
    </source>
</evidence>
<feature type="compositionally biased region" description="Basic and acidic residues" evidence="8">
    <location>
        <begin position="1434"/>
        <end position="1445"/>
    </location>
</feature>
<feature type="region of interest" description="Disordered" evidence="8">
    <location>
        <begin position="1401"/>
        <end position="1451"/>
    </location>
</feature>
<evidence type="ECO:0000313" key="13">
    <source>
        <dbReference type="Proteomes" id="UP001231189"/>
    </source>
</evidence>
<proteinExistence type="inferred from homology"/>
<evidence type="ECO:0000256" key="3">
    <source>
        <dbReference type="ARBA" id="ARBA00005392"/>
    </source>
</evidence>
<dbReference type="GO" id="GO:0005576">
    <property type="term" value="C:extracellular region"/>
    <property type="evidence" value="ECO:0007669"/>
    <property type="project" value="InterPro"/>
</dbReference>
<sequence>MAKERAAVLVLVTALCGLASYAVDAQYYSTSATATFYGGRDGSGTMNGACGYGNLYNAGYGLENAALSPVLFNDGAMCGACYTITCDTSKSSMCNAGKSVTISATNLCPANYALPNDNGGWCNPPRRHFDMAQPAWETIAIYRAGIVPVTYKRVSCQKREGVKFAINGHNYFELVNVFNVGGSGVVTGLWVKGSNTDWMVMSRNWGANWQSNAYLNGQGLSFRVQLDDGRQVTATNVAPPNWWFGVATRPGFAATPCISNGPTKIISGLITCLFLITFPFTFPTFSILHESITEMIKIAVIDVIPFFIFFHYNPSFSMLGPTIIAWHETMPNQAMDRSWITDGTKKFTTKYVAGVRDFIKFAQEHLDNTDEPILCPCKDCLNLIRQDIKTVEDHCNCSGMSMTYTRWTRHGEDFSDDEGRGRDDDGAYDSDNDEEEDNGDCYVDDSSSMIDELQKSGNKGPDLPNLRITNRGFDLLLQLLRTALPDVDFPKSYADAKSVLSDVGLGYETIHACKFDCSLFWGDHKDDTNCHVCGLSRYRDPTGKKKIPHKVLRYFPIIKRLQRLFVKKEMSTHTRWHKEKRVVEHNVLRHPADGEAWKHFDGKFDWFAKDPRNIRLGFATDGFSPFGSMSNPYSMWPVFVIPYNFPPWMCMDQSNYMMALLIPGKYSPGKDFHVFMQPLIKDMMQLWSGVETFDACTQEYFPLHAAFLWSIHDYPGYATMSGRSTRGFHACVHCDENPCAESLKNKIGYIGHRRFLDKSHPYRRSRLFNGKAEPRDPPRKYTTKEVAAKVESVKDFEHGKNPISRKRKRATVPGEPTWHLKVSLHHLPYWPELKIAHNLDVMHIEKNICDNIVGTLLELEGRNKDTVSARIDLKKFKMWEKYWLKKIVKDDGDAAVTYAKPPAPWTLSKEQKRHLCRYLANTRFPDGYCANWGRCVNIDGCKVTGMKTHDCHILLQRVLPAGLKGIASKEMYVAIAELGRFFRELCAKTLKVDVLNRLKVEIVVILCKLEKLFPPAFFDVMVHLAIHLPEEALLRGPVHYGWMYPVERRLGYLKSTVRNKARPEGSIAESYIVDECLIFCSRFFKDGTETRFNKDDRNQDIRRKPDPDEMEVFSVGAKGLGKSILKHFDKEFDKMVWYVLNNCDDVERYINEFRQELGGRGVRDMEETVQREFAGWFANHVRQLDNASEDLKSLAAGPDRRVVVYAGCNVKGARFRTLTRDKDLKTQNSGVATKGSFGDADETEYYGVLQEVLELQYGSNKHGDRSVYLFRCDWFDLASRGSKIKDDGYFKSVNTSVLWFKNSPFILASQAETCFYLEDTKFGDPWKVVQKFSHRHVYDVPELEDGNDDAFVRNEDAYQEDEGSVDHTFHDVVDLDEEAEVEAEEDDHRADEVVRIHDARTIRELENGEDSPNVDMDMSEDELQNEEESLIMEENIHDDEGKNSEEDSDVD</sequence>
<comment type="similarity">
    <text evidence="3">Belongs to the expansin family. Expansin A subfamily.</text>
</comment>
<dbReference type="InterPro" id="IPR029480">
    <property type="entry name" value="Transpos_assoc"/>
</dbReference>
<feature type="signal peptide" evidence="9">
    <location>
        <begin position="1"/>
        <end position="25"/>
    </location>
</feature>
<feature type="domain" description="Expansin-like CBD" evidence="11">
    <location>
        <begin position="171"/>
        <end position="250"/>
    </location>
</feature>
<evidence type="ECO:0008006" key="14">
    <source>
        <dbReference type="Google" id="ProtNLM"/>
    </source>
</evidence>
<dbReference type="PROSITE" id="PS50843">
    <property type="entry name" value="EXPANSIN_CBD"/>
    <property type="match status" value="1"/>
</dbReference>
<dbReference type="PANTHER" id="PTHR48258">
    <property type="entry name" value="DUF4218 DOMAIN-CONTAINING PROTEIN-RELATED"/>
    <property type="match status" value="1"/>
</dbReference>
<dbReference type="PANTHER" id="PTHR48258:SF6">
    <property type="entry name" value="LEUCINE-RICH REPEAT DOMAIN, L DOMAIN-CONTAINING PROTEIN"/>
    <property type="match status" value="1"/>
</dbReference>
<dbReference type="Pfam" id="PF03330">
    <property type="entry name" value="DPBB_1"/>
    <property type="match status" value="1"/>
</dbReference>
<evidence type="ECO:0000256" key="9">
    <source>
        <dbReference type="SAM" id="SignalP"/>
    </source>
</evidence>
<evidence type="ECO:0000313" key="12">
    <source>
        <dbReference type="EMBL" id="KAK1693918.1"/>
    </source>
</evidence>
<feature type="region of interest" description="Disordered" evidence="8">
    <location>
        <begin position="413"/>
        <end position="441"/>
    </location>
</feature>
<dbReference type="CDD" id="cd22274">
    <property type="entry name" value="DPBB_EXPA_N"/>
    <property type="match status" value="1"/>
</dbReference>
<comment type="subcellular location">
    <subcellularLocation>
        <location evidence="1">Membrane</location>
        <topology evidence="1">Peripheral membrane protein</topology>
    </subcellularLocation>
    <subcellularLocation>
        <location evidence="2">Secreted</location>
        <location evidence="2">Cell wall</location>
    </subcellularLocation>
</comment>
<dbReference type="Pfam" id="PF13960">
    <property type="entry name" value="DUF4218"/>
    <property type="match status" value="1"/>
</dbReference>
<dbReference type="SUPFAM" id="SSF50685">
    <property type="entry name" value="Barwin-like endoglucanases"/>
    <property type="match status" value="1"/>
</dbReference>
<dbReference type="Gene3D" id="2.60.40.760">
    <property type="entry name" value="Expansin, cellulose-binding-like domain"/>
    <property type="match status" value="1"/>
</dbReference>
<evidence type="ECO:0000256" key="5">
    <source>
        <dbReference type="ARBA" id="ARBA00022525"/>
    </source>
</evidence>
<dbReference type="InterPro" id="IPR025312">
    <property type="entry name" value="DUF4216"/>
</dbReference>
<evidence type="ECO:0000256" key="7">
    <source>
        <dbReference type="ARBA" id="ARBA00023136"/>
    </source>
</evidence>
<reference evidence="12" key="1">
    <citation type="submission" date="2023-07" db="EMBL/GenBank/DDBJ databases">
        <title>A chromosome-level genome assembly of Lolium multiflorum.</title>
        <authorList>
            <person name="Chen Y."/>
            <person name="Copetti D."/>
            <person name="Kolliker R."/>
            <person name="Studer B."/>
        </authorList>
    </citation>
    <scope>NUCLEOTIDE SEQUENCE</scope>
    <source>
        <strain evidence="12">02402/16</strain>
        <tissue evidence="12">Leaf</tissue>
    </source>
</reference>
<keyword evidence="13" id="KW-1185">Reference proteome</keyword>
<dbReference type="InterPro" id="IPR025452">
    <property type="entry name" value="DUF4218"/>
</dbReference>
<dbReference type="InterPro" id="IPR004242">
    <property type="entry name" value="Transposase_21"/>
</dbReference>
<keyword evidence="4" id="KW-0134">Cell wall</keyword>
<dbReference type="Pfam" id="PF13952">
    <property type="entry name" value="DUF4216"/>
    <property type="match status" value="1"/>
</dbReference>
<name>A0AAD8X220_LOLMU</name>
<organism evidence="12 13">
    <name type="scientific">Lolium multiflorum</name>
    <name type="common">Italian ryegrass</name>
    <name type="synonym">Lolium perenne subsp. multiflorum</name>
    <dbReference type="NCBI Taxonomy" id="4521"/>
    <lineage>
        <taxon>Eukaryota</taxon>
        <taxon>Viridiplantae</taxon>
        <taxon>Streptophyta</taxon>
        <taxon>Embryophyta</taxon>
        <taxon>Tracheophyta</taxon>
        <taxon>Spermatophyta</taxon>
        <taxon>Magnoliopsida</taxon>
        <taxon>Liliopsida</taxon>
        <taxon>Poales</taxon>
        <taxon>Poaceae</taxon>
        <taxon>BOP clade</taxon>
        <taxon>Pooideae</taxon>
        <taxon>Poodae</taxon>
        <taxon>Poeae</taxon>
        <taxon>Poeae Chloroplast Group 2 (Poeae type)</taxon>
        <taxon>Loliodinae</taxon>
        <taxon>Loliinae</taxon>
        <taxon>Lolium</taxon>
    </lineage>
</organism>
<evidence type="ECO:0000256" key="8">
    <source>
        <dbReference type="SAM" id="MobiDB-lite"/>
    </source>
</evidence>
<dbReference type="Proteomes" id="UP001231189">
    <property type="component" value="Unassembled WGS sequence"/>
</dbReference>
<dbReference type="SMART" id="SM00837">
    <property type="entry name" value="DPBB_1"/>
    <property type="match status" value="1"/>
</dbReference>
<dbReference type="InterPro" id="IPR007112">
    <property type="entry name" value="Expansin/allergen_DPBB_dom"/>
</dbReference>
<protein>
    <recommendedName>
        <fullName evidence="14">Expansin</fullName>
    </recommendedName>
</protein>
<keyword evidence="6 9" id="KW-0732">Signal</keyword>
<dbReference type="InterPro" id="IPR002963">
    <property type="entry name" value="Expansin"/>
</dbReference>
<dbReference type="InterPro" id="IPR007118">
    <property type="entry name" value="Expan_Lol_pI"/>
</dbReference>